<comment type="similarity">
    <text evidence="1">Belongs to the IlvD/Edd family.</text>
</comment>
<dbReference type="GO" id="GO:0046872">
    <property type="term" value="F:metal ion binding"/>
    <property type="evidence" value="ECO:0007669"/>
    <property type="project" value="UniProtKB-KW"/>
</dbReference>
<evidence type="ECO:0000256" key="11">
    <source>
        <dbReference type="ARBA" id="ARBA00029490"/>
    </source>
</evidence>
<comment type="pathway">
    <text evidence="10">Amino-acid biosynthesis; L-isoleucine biosynthesis; L-isoleucine from 2-oxobutanoate: step 3/4.</text>
</comment>
<keyword evidence="5" id="KW-0408">Iron</keyword>
<dbReference type="InterPro" id="IPR056740">
    <property type="entry name" value="ILV_EDD_C"/>
</dbReference>
<evidence type="ECO:0000256" key="7">
    <source>
        <dbReference type="ARBA" id="ARBA00023239"/>
    </source>
</evidence>
<dbReference type="InterPro" id="IPR050165">
    <property type="entry name" value="DHAD_IlvD/Edd"/>
</dbReference>
<evidence type="ECO:0000256" key="4">
    <source>
        <dbReference type="ARBA" id="ARBA00023002"/>
    </source>
</evidence>
<keyword evidence="2" id="KW-0479">Metal-binding</keyword>
<feature type="domain" description="Dihydroxy-acid/6-phosphogluconate dehydratase C-terminal" evidence="16">
    <location>
        <begin position="678"/>
        <end position="835"/>
    </location>
</feature>
<dbReference type="GO" id="GO:0009082">
    <property type="term" value="P:branched-chain amino acid biosynthetic process"/>
    <property type="evidence" value="ECO:0007669"/>
    <property type="project" value="TreeGrafter"/>
</dbReference>
<evidence type="ECO:0000256" key="3">
    <source>
        <dbReference type="ARBA" id="ARBA00022857"/>
    </source>
</evidence>
<keyword evidence="4" id="KW-0560">Oxidoreductase</keyword>
<keyword evidence="7" id="KW-0456">Lyase</keyword>
<dbReference type="CDD" id="cd05259">
    <property type="entry name" value="PCBER_SDR_a"/>
    <property type="match status" value="1"/>
</dbReference>
<dbReference type="SUPFAM" id="SSF51735">
    <property type="entry name" value="NAD(P)-binding Rossmann-fold domains"/>
    <property type="match status" value="1"/>
</dbReference>
<feature type="domain" description="Dihydroxy-acid/6-phosphogluconate dehydratase N-terminal" evidence="14">
    <location>
        <begin position="350"/>
        <end position="668"/>
    </location>
</feature>
<dbReference type="InterPro" id="IPR000581">
    <property type="entry name" value="ILV_EDD_N"/>
</dbReference>
<dbReference type="Pfam" id="PF05368">
    <property type="entry name" value="NmrA"/>
    <property type="match status" value="1"/>
</dbReference>
<dbReference type="InterPro" id="IPR036291">
    <property type="entry name" value="NAD(P)-bd_dom_sf"/>
</dbReference>
<dbReference type="InterPro" id="IPR008030">
    <property type="entry name" value="NmrA-like"/>
</dbReference>
<dbReference type="PROSITE" id="PS00886">
    <property type="entry name" value="ILVD_EDD_1"/>
    <property type="match status" value="1"/>
</dbReference>
<feature type="domain" description="NmrA-like" evidence="15">
    <location>
        <begin position="6"/>
        <end position="246"/>
    </location>
</feature>
<dbReference type="PROSITE" id="PS00887">
    <property type="entry name" value="ILVD_EDD_2"/>
    <property type="match status" value="1"/>
</dbReference>
<dbReference type="EMBL" id="CDPU01000007">
    <property type="protein sequence ID" value="CEO47508.1"/>
    <property type="molecule type" value="Genomic_DNA"/>
</dbReference>
<organism evidence="17">
    <name type="scientific">Bionectria ochroleuca</name>
    <name type="common">Gliocladium roseum</name>
    <dbReference type="NCBI Taxonomy" id="29856"/>
    <lineage>
        <taxon>Eukaryota</taxon>
        <taxon>Fungi</taxon>
        <taxon>Dikarya</taxon>
        <taxon>Ascomycota</taxon>
        <taxon>Pezizomycotina</taxon>
        <taxon>Sordariomycetes</taxon>
        <taxon>Hypocreomycetidae</taxon>
        <taxon>Hypocreales</taxon>
        <taxon>Bionectriaceae</taxon>
        <taxon>Clonostachys</taxon>
    </lineage>
</organism>
<dbReference type="InterPro" id="IPR037237">
    <property type="entry name" value="IlvD/EDD_N"/>
</dbReference>
<comment type="pathway">
    <text evidence="9">Amino-acid biosynthesis; L-valine biosynthesis; L-valine from pyruvate: step 3/4.</text>
</comment>
<evidence type="ECO:0000256" key="9">
    <source>
        <dbReference type="ARBA" id="ARBA00029436"/>
    </source>
</evidence>
<dbReference type="SUPFAM" id="SSF52016">
    <property type="entry name" value="LeuD/IlvD-like"/>
    <property type="match status" value="1"/>
</dbReference>
<dbReference type="InterPro" id="IPR042096">
    <property type="entry name" value="Dihydro-acid_dehy_C"/>
</dbReference>
<dbReference type="Gene3D" id="3.50.30.80">
    <property type="entry name" value="IlvD/EDD C-terminal domain-like"/>
    <property type="match status" value="1"/>
</dbReference>
<evidence type="ECO:0000256" key="13">
    <source>
        <dbReference type="ARBA" id="ARBA00052865"/>
    </source>
</evidence>
<dbReference type="AlphaFoldDB" id="A0A0B7JR78"/>
<evidence type="ECO:0000256" key="12">
    <source>
        <dbReference type="ARBA" id="ARBA00034078"/>
    </source>
</evidence>
<evidence type="ECO:0000256" key="10">
    <source>
        <dbReference type="ARBA" id="ARBA00029437"/>
    </source>
</evidence>
<keyword evidence="3" id="KW-0521">NADP</keyword>
<evidence type="ECO:0000259" key="16">
    <source>
        <dbReference type="Pfam" id="PF24877"/>
    </source>
</evidence>
<proteinExistence type="inferred from homology"/>
<dbReference type="PANTHER" id="PTHR21000:SF5">
    <property type="entry name" value="DIHYDROXY-ACID DEHYDRATASE, MITOCHONDRIAL"/>
    <property type="match status" value="1"/>
</dbReference>
<sequence length="842" mass="90744">MVQDIKTVMVLGGLGNLGSYIVPSLLNAGFKVSIISRGSAAASAHGFENVPVVHSDYTFSSLVEAFAGQDAVISTIATVATMDINDQKTIIDAAVASKVKRILPSEFGSDTSVEDLEKHAPFLKGRQEVVQYLRTKEAEGLSWTSLCTGAWIDWMLEEGRGLLGWDIKTASGTLFDSGNQKFTATTLRKVAEAITAVLVQADETKNQYVQVASFNLTQNMVWEALEKVSGEAFSMKRMSTADLQSLATNHLADGDLDSAYYELVTAAVYSGSEVIHFPERAAHWNSVLGLTQDESLDEMVERVRLFSSTTAFRKDETLNKISSNITQPKSQGASQAMLYATGLSEDDMNKAQVGISSVWYEGNPCNMHLLDLSSIVAKSVRDVGLVGYRFNTIGVSDGISMGTTGMRYSLQSREIIADSIETVMNGQWYDGNISLPGCDKNMPGVAMAMGRVNRPSIMVYGGTIQPGCSKSGESIDIVSAFQAYGQYISGQITEEERFDIIRNACPGGGACGGMYTANTMATAIETLGLTLPGSSSYPAESKEKKIECENVGPAIRNILKEDIRPRDILTREAFEDAMVITTILGGSTNAVLHLIAIAHSVGIKLTIDDFQAVTDRTPFLADLKPSGKYVMADMHKIGGTPGVLKFLLKEGLIKGDRITVTGKTLKENVKDAPDITGKEGTRFEGKARVYESESDFIASLERNEIKKGEKTVVIIRNDGPKGGPGMPEMLKPSSAIMGAGLGKDCALLTDGRFSGGSHGFLIGHIVPEAMEGGPIGLVKDGDVIVIDADKRVVDLEVPEEEMERRRKAWVQPEPRYTRGTLSKYAALVSDASHGCVTDGKLE</sequence>
<evidence type="ECO:0000256" key="8">
    <source>
        <dbReference type="ARBA" id="ARBA00029304"/>
    </source>
</evidence>
<dbReference type="InterPro" id="IPR020558">
    <property type="entry name" value="DiOHA_6PGluconate_deHydtase_CS"/>
</dbReference>
<evidence type="ECO:0000259" key="15">
    <source>
        <dbReference type="Pfam" id="PF05368"/>
    </source>
</evidence>
<keyword evidence="6" id="KW-0411">Iron-sulfur</keyword>
<dbReference type="SUPFAM" id="SSF143975">
    <property type="entry name" value="IlvD/EDD N-terminal domain-like"/>
    <property type="match status" value="1"/>
</dbReference>
<evidence type="ECO:0000256" key="5">
    <source>
        <dbReference type="ARBA" id="ARBA00023004"/>
    </source>
</evidence>
<dbReference type="GO" id="GO:0016491">
    <property type="term" value="F:oxidoreductase activity"/>
    <property type="evidence" value="ECO:0007669"/>
    <property type="project" value="UniProtKB-KW"/>
</dbReference>
<dbReference type="Pfam" id="PF00920">
    <property type="entry name" value="ILVD_EDD_N"/>
    <property type="match status" value="1"/>
</dbReference>
<dbReference type="Gene3D" id="3.40.50.720">
    <property type="entry name" value="NAD(P)-binding Rossmann-like Domain"/>
    <property type="match status" value="1"/>
</dbReference>
<dbReference type="FunFam" id="3.50.30.80:FF:000001">
    <property type="entry name" value="Dihydroxy-acid dehydratase"/>
    <property type="match status" value="1"/>
</dbReference>
<dbReference type="Pfam" id="PF24877">
    <property type="entry name" value="ILV_EDD_C"/>
    <property type="match status" value="1"/>
</dbReference>
<accession>A0A0B7JR78</accession>
<dbReference type="Gene3D" id="3.90.25.10">
    <property type="entry name" value="UDP-galactose 4-epimerase, domain 1"/>
    <property type="match status" value="1"/>
</dbReference>
<comment type="cofactor">
    <cofactor evidence="12">
        <name>[2Fe-2S] cluster</name>
        <dbReference type="ChEBI" id="CHEBI:190135"/>
    </cofactor>
</comment>
<evidence type="ECO:0000259" key="14">
    <source>
        <dbReference type="Pfam" id="PF00920"/>
    </source>
</evidence>
<evidence type="ECO:0000313" key="17">
    <source>
        <dbReference type="EMBL" id="CEO47508.1"/>
    </source>
</evidence>
<dbReference type="EC" id="4.2.1.9" evidence="11"/>
<dbReference type="GO" id="GO:0051536">
    <property type="term" value="F:iron-sulfur cluster binding"/>
    <property type="evidence" value="ECO:0007669"/>
    <property type="project" value="UniProtKB-KW"/>
</dbReference>
<evidence type="ECO:0000256" key="2">
    <source>
        <dbReference type="ARBA" id="ARBA00022723"/>
    </source>
</evidence>
<comment type="catalytic activity">
    <reaction evidence="8">
        <text>(2R)-2,3-dihydroxy-3-methylbutanoate = 3-methyl-2-oxobutanoate + H2O</text>
        <dbReference type="Rhea" id="RHEA:24809"/>
        <dbReference type="ChEBI" id="CHEBI:11851"/>
        <dbReference type="ChEBI" id="CHEBI:15377"/>
        <dbReference type="ChEBI" id="CHEBI:49072"/>
        <dbReference type="EC" id="4.2.1.9"/>
    </reaction>
    <physiologicalReaction direction="left-to-right" evidence="8">
        <dbReference type="Rhea" id="RHEA:24810"/>
    </physiologicalReaction>
</comment>
<comment type="catalytic activity">
    <reaction evidence="13">
        <text>(2R,3R)-2,3-dihydroxy-3-methylpentanoate = (S)-3-methyl-2-oxopentanoate + H2O</text>
        <dbReference type="Rhea" id="RHEA:27694"/>
        <dbReference type="ChEBI" id="CHEBI:15377"/>
        <dbReference type="ChEBI" id="CHEBI:35146"/>
        <dbReference type="ChEBI" id="CHEBI:49258"/>
        <dbReference type="EC" id="4.2.1.9"/>
    </reaction>
    <physiologicalReaction direction="left-to-right" evidence="13">
        <dbReference type="Rhea" id="RHEA:27695"/>
    </physiologicalReaction>
</comment>
<dbReference type="GO" id="GO:0004160">
    <property type="term" value="F:dihydroxy-acid dehydratase activity"/>
    <property type="evidence" value="ECO:0007669"/>
    <property type="project" value="UniProtKB-EC"/>
</dbReference>
<reference evidence="17" key="1">
    <citation type="submission" date="2015-01" db="EMBL/GenBank/DDBJ databases">
        <authorList>
            <person name="Durling Mikael"/>
        </authorList>
    </citation>
    <scope>NUCLEOTIDE SEQUENCE</scope>
</reference>
<evidence type="ECO:0000256" key="1">
    <source>
        <dbReference type="ARBA" id="ARBA00006486"/>
    </source>
</evidence>
<dbReference type="PANTHER" id="PTHR21000">
    <property type="entry name" value="DIHYDROXY-ACID DEHYDRATASE DAD"/>
    <property type="match status" value="1"/>
</dbReference>
<gene>
    <name evidence="17" type="ORF">BN869_000003563_1</name>
</gene>
<evidence type="ECO:0000256" key="6">
    <source>
        <dbReference type="ARBA" id="ARBA00023014"/>
    </source>
</evidence>
<name>A0A0B7JR78_BIOOC</name>
<dbReference type="InterPro" id="IPR045312">
    <property type="entry name" value="PCBER-like"/>
</dbReference>
<dbReference type="GO" id="GO:0005739">
    <property type="term" value="C:mitochondrion"/>
    <property type="evidence" value="ECO:0007669"/>
    <property type="project" value="TreeGrafter"/>
</dbReference>
<protein>
    <recommendedName>
        <fullName evidence="11">dihydroxy-acid dehydratase</fullName>
        <ecNumber evidence="11">4.2.1.9</ecNumber>
    </recommendedName>
</protein>